<dbReference type="Pfam" id="PF26563">
    <property type="entry name" value="Rv3660c_N"/>
    <property type="match status" value="1"/>
</dbReference>
<reference evidence="2 3" key="1">
    <citation type="submission" date="2024-08" db="EMBL/GenBank/DDBJ databases">
        <title>Genome mining of Saccharopolyspora cebuensis PGLac3 from Nigerian medicinal plant.</title>
        <authorList>
            <person name="Ezeobiora C.E."/>
            <person name="Igbokwe N.H."/>
            <person name="Amin D.H."/>
            <person name="Mendie U.E."/>
        </authorList>
    </citation>
    <scope>NUCLEOTIDE SEQUENCE [LARGE SCALE GENOMIC DNA]</scope>
    <source>
        <strain evidence="2 3">PGLac3</strain>
    </source>
</reference>
<name>A0ABV4CP89_9PSEU</name>
<protein>
    <recommendedName>
        <fullName evidence="1">Rv3660c-like CheY-like N-terminal domain-containing protein</fullName>
    </recommendedName>
</protein>
<comment type="caution">
    <text evidence="2">The sequence shown here is derived from an EMBL/GenBank/DDBJ whole genome shotgun (WGS) entry which is preliminary data.</text>
</comment>
<gene>
    <name evidence="2" type="ORF">AB8O55_24380</name>
</gene>
<dbReference type="InterPro" id="IPR059050">
    <property type="entry name" value="Rv3660c_N"/>
</dbReference>
<feature type="domain" description="Rv3660c-like CheY-like N-terminal" evidence="1">
    <location>
        <begin position="22"/>
        <end position="115"/>
    </location>
</feature>
<sequence length="331" mass="35380">MSCFVLLITDLTTMRREIEQYARGVRLVARPPHQLAREDWNRAALVLIDAQAAPILRARPHELPPRDAVMLLADPEDQDEPDLYRHALALGAAHLVTVPDGSGVLRKQISMLVERPALMVAVLDPDPSGEVGTASTASLALAGTAAGEHLGLIDARPTRLDLHRAIQRARHDPPAADSGSLRTLFVIDSQPPPEDAVREAMTDLARRHAVTLLHLDPHQADTLATLGGVDLIIVPVRARSVTAPATRSVVAAACRATPHVHVHVIGDAADTDVVAAVAAGIGAGYPSMTGGGPADMPHESPDVDAQLGDTNHHRRLWEVVARYRPRTSHPA</sequence>
<evidence type="ECO:0000313" key="2">
    <source>
        <dbReference type="EMBL" id="MEY8042554.1"/>
    </source>
</evidence>
<keyword evidence="3" id="KW-1185">Reference proteome</keyword>
<evidence type="ECO:0000259" key="1">
    <source>
        <dbReference type="Pfam" id="PF26563"/>
    </source>
</evidence>
<evidence type="ECO:0000313" key="3">
    <source>
        <dbReference type="Proteomes" id="UP001564626"/>
    </source>
</evidence>
<proteinExistence type="predicted"/>
<organism evidence="2 3">
    <name type="scientific">Saccharopolyspora cebuensis</name>
    <dbReference type="NCBI Taxonomy" id="418759"/>
    <lineage>
        <taxon>Bacteria</taxon>
        <taxon>Bacillati</taxon>
        <taxon>Actinomycetota</taxon>
        <taxon>Actinomycetes</taxon>
        <taxon>Pseudonocardiales</taxon>
        <taxon>Pseudonocardiaceae</taxon>
        <taxon>Saccharopolyspora</taxon>
    </lineage>
</organism>
<dbReference type="RefSeq" id="WP_345367120.1">
    <property type="nucleotide sequence ID" value="NZ_BAABII010000018.1"/>
</dbReference>
<accession>A0ABV4CP89</accession>
<dbReference type="Proteomes" id="UP001564626">
    <property type="component" value="Unassembled WGS sequence"/>
</dbReference>
<dbReference type="EMBL" id="JBGEHV010000059">
    <property type="protein sequence ID" value="MEY8042554.1"/>
    <property type="molecule type" value="Genomic_DNA"/>
</dbReference>